<dbReference type="Proteomes" id="UP001181533">
    <property type="component" value="Unassembled WGS sequence"/>
</dbReference>
<dbReference type="EMBL" id="CP053979">
    <property type="protein sequence ID" value="QKH22670.1"/>
    <property type="molecule type" value="Genomic_DNA"/>
</dbReference>
<gene>
    <name evidence="1" type="ORF">BF38_5896</name>
    <name evidence="2" type="ORF">FO599_01430</name>
    <name evidence="3" type="ORF">FOC89_01400</name>
</gene>
<dbReference type="EMBL" id="VKQN01000001">
    <property type="protein sequence ID" value="MDR4174794.1"/>
    <property type="molecule type" value="Genomic_DNA"/>
</dbReference>
<dbReference type="EMBL" id="CP009334">
    <property type="protein sequence ID" value="AJG73850.1"/>
    <property type="molecule type" value="Genomic_DNA"/>
</dbReference>
<sequence>MTDAKTPLSEIEEGVAYEILADIGNSNSSVEITKKGERVQIYIKGLDFSDTIFIHNFIPSEIMKLGLEAKEYEKEWCDVNNLTLGDVDLLGTLAYETHHGIVNLGERFKEVAQIVKNERKGE</sequence>
<organism evidence="3 5">
    <name type="scientific">Bacillus thuringiensis</name>
    <dbReference type="NCBI Taxonomy" id="1428"/>
    <lineage>
        <taxon>Bacteria</taxon>
        <taxon>Bacillati</taxon>
        <taxon>Bacillota</taxon>
        <taxon>Bacilli</taxon>
        <taxon>Bacillales</taxon>
        <taxon>Bacillaceae</taxon>
        <taxon>Bacillus</taxon>
        <taxon>Bacillus cereus group</taxon>
    </lineage>
</organism>
<reference evidence="2" key="2">
    <citation type="submission" date="2019-07" db="EMBL/GenBank/DDBJ databases">
        <title>Phylogenomic Reclassification of ATCC Bacillus Strains and Various Taxa within the Genus Bacillus.</title>
        <authorList>
            <person name="Riojas M.A."/>
            <person name="Frank A.M."/>
            <person name="Fenn S.L."/>
            <person name="King S.P."/>
            <person name="Brower S.M."/>
            <person name="Hazbon M.H."/>
        </authorList>
    </citation>
    <scope>NUCLEOTIDE SEQUENCE</scope>
    <source>
        <strain evidence="2">ATCC 35646</strain>
    </source>
</reference>
<accession>A0A0B5NBR7</accession>
<evidence type="ECO:0000313" key="5">
    <source>
        <dbReference type="Proteomes" id="UP000501107"/>
    </source>
</evidence>
<evidence type="ECO:0000313" key="2">
    <source>
        <dbReference type="EMBL" id="MDR4174794.1"/>
    </source>
</evidence>
<protein>
    <submittedName>
        <fullName evidence="3">Uncharacterized protein</fullName>
    </submittedName>
</protein>
<dbReference type="Proteomes" id="UP000501107">
    <property type="component" value="Plasmid unnamed3"/>
</dbReference>
<geneLocation type="plasmid" evidence="3 5">
    <name>unnamed3</name>
</geneLocation>
<reference evidence="3 5" key="3">
    <citation type="submission" date="2020-05" db="EMBL/GenBank/DDBJ databases">
        <title>FDA dAtabase for Regulatory Grade micrObial Sequences (FDA-ARGOS): Supporting development and validation of Infectious Disease Dx tests.</title>
        <authorList>
            <person name="Nelson B."/>
            <person name="Plummer A."/>
            <person name="Tallon L."/>
            <person name="Sadzewicz L."/>
            <person name="Zhao X."/>
            <person name="Vavikolanu K."/>
            <person name="Mehta A."/>
            <person name="Aluvathingal J."/>
            <person name="Nadendla S."/>
            <person name="Myers T."/>
            <person name="Yan Y."/>
            <person name="Sichtig H."/>
        </authorList>
    </citation>
    <scope>NUCLEOTIDE SEQUENCE [LARGE SCALE GENOMIC DNA]</scope>
    <source>
        <strain evidence="3 5">FDAARGOS_795</strain>
        <plasmid evidence="3 5">unnamed3</plasmid>
    </source>
</reference>
<geneLocation type="plasmid" evidence="1 4">
    <name>2</name>
</geneLocation>
<keyword evidence="3" id="KW-0614">Plasmid</keyword>
<dbReference type="KEGG" id="btw:BF38_5896"/>
<evidence type="ECO:0000313" key="3">
    <source>
        <dbReference type="EMBL" id="QKH22670.1"/>
    </source>
</evidence>
<name>A0A0B5NBR7_BACTU</name>
<dbReference type="RefSeq" id="WP_000128652.1">
    <property type="nucleotide sequence ID" value="NZ_CP009334.1"/>
</dbReference>
<reference evidence="1 4" key="1">
    <citation type="journal article" date="2015" name="Genome Announc.">
        <title>Complete genome sequences for 35 biothreat assay-relevant bacillus species.</title>
        <authorList>
            <person name="Johnson S.L."/>
            <person name="Daligault H.E."/>
            <person name="Davenport K.W."/>
            <person name="Jaissle J."/>
            <person name="Frey K.G."/>
            <person name="Ladner J.T."/>
            <person name="Broomall S.M."/>
            <person name="Bishop-Lilly K.A."/>
            <person name="Bruce D.C."/>
            <person name="Gibbons H.S."/>
            <person name="Coyne S.R."/>
            <person name="Lo C.C."/>
            <person name="Meincke L."/>
            <person name="Munk A.C."/>
            <person name="Koroleva G.I."/>
            <person name="Rosenzweig C.N."/>
            <person name="Palacios G.F."/>
            <person name="Redden C.L."/>
            <person name="Minogue T.D."/>
            <person name="Chain P.S."/>
        </authorList>
    </citation>
    <scope>NUCLEOTIDE SEQUENCE [LARGE SCALE GENOMIC DNA]</scope>
    <source>
        <strain evidence="1 4">HD1011</strain>
        <plasmid evidence="1 4">2</plasmid>
    </source>
</reference>
<dbReference type="Proteomes" id="UP000031876">
    <property type="component" value="Plasmid 2"/>
</dbReference>
<proteinExistence type="predicted"/>
<evidence type="ECO:0000313" key="4">
    <source>
        <dbReference type="Proteomes" id="UP000031876"/>
    </source>
</evidence>
<dbReference type="AlphaFoldDB" id="A0A0B5NBR7"/>
<evidence type="ECO:0000313" key="1">
    <source>
        <dbReference type="EMBL" id="AJG73850.1"/>
    </source>
</evidence>